<keyword evidence="2 3" id="KW-0539">Nucleus</keyword>
<comment type="caution">
    <text evidence="5">The sequence shown here is derived from an EMBL/GenBank/DDBJ whole genome shotgun (WGS) entry which is preliminary data.</text>
</comment>
<dbReference type="Pfam" id="PF06203">
    <property type="entry name" value="CCT"/>
    <property type="match status" value="1"/>
</dbReference>
<dbReference type="InterPro" id="IPR045281">
    <property type="entry name" value="CONSTANS-like"/>
</dbReference>
<accession>A0A0K9Q650</accession>
<dbReference type="OrthoDB" id="786998at2759"/>
<protein>
    <recommendedName>
        <fullName evidence="4">CCT domain-containing protein</fullName>
    </recommendedName>
</protein>
<dbReference type="GO" id="GO:0005634">
    <property type="term" value="C:nucleus"/>
    <property type="evidence" value="ECO:0000318"/>
    <property type="project" value="GO_Central"/>
</dbReference>
<proteinExistence type="predicted"/>
<evidence type="ECO:0000313" key="5">
    <source>
        <dbReference type="EMBL" id="KMZ76190.1"/>
    </source>
</evidence>
<comment type="subcellular location">
    <subcellularLocation>
        <location evidence="1 3">Nucleus</location>
    </subcellularLocation>
</comment>
<feature type="domain" description="CCT" evidence="4">
    <location>
        <begin position="99"/>
        <end position="141"/>
    </location>
</feature>
<dbReference type="PANTHER" id="PTHR31319">
    <property type="entry name" value="ZINC FINGER PROTEIN CONSTANS-LIKE 4"/>
    <property type="match status" value="1"/>
</dbReference>
<evidence type="ECO:0000259" key="4">
    <source>
        <dbReference type="PROSITE" id="PS51017"/>
    </source>
</evidence>
<dbReference type="GO" id="GO:0009909">
    <property type="term" value="P:regulation of flower development"/>
    <property type="evidence" value="ECO:0000318"/>
    <property type="project" value="GO_Central"/>
</dbReference>
<dbReference type="STRING" id="29655.A0A0K9Q650"/>
<name>A0A0K9Q650_ZOSMR</name>
<sequence>MEQDAVGDEIKKIEEEKEKGGMLGEIFPELEDIITFPSLGDMEEDLMSSKNTWFSGFQEIELGVVPPRFSSTTIFNSSVFEPKIEHLWKTVDDHKMKERKQKLSRYRKKRTERNFGKKIQYACRKTLAENQPRVRGRFASGWSNGRWMDAL</sequence>
<evidence type="ECO:0000256" key="1">
    <source>
        <dbReference type="ARBA" id="ARBA00004123"/>
    </source>
</evidence>
<keyword evidence="6" id="KW-1185">Reference proteome</keyword>
<gene>
    <name evidence="5" type="ORF">ZOSMA_105G00170</name>
</gene>
<dbReference type="PANTHER" id="PTHR31319:SF110">
    <property type="entry name" value="CCT MOTIF FAMILY PROTEIN"/>
    <property type="match status" value="1"/>
</dbReference>
<dbReference type="InterPro" id="IPR010402">
    <property type="entry name" value="CCT_domain"/>
</dbReference>
<dbReference type="AlphaFoldDB" id="A0A0K9Q650"/>
<dbReference type="Proteomes" id="UP000036987">
    <property type="component" value="Unassembled WGS sequence"/>
</dbReference>
<evidence type="ECO:0000313" key="6">
    <source>
        <dbReference type="Proteomes" id="UP000036987"/>
    </source>
</evidence>
<organism evidence="5 6">
    <name type="scientific">Zostera marina</name>
    <name type="common">Eelgrass</name>
    <dbReference type="NCBI Taxonomy" id="29655"/>
    <lineage>
        <taxon>Eukaryota</taxon>
        <taxon>Viridiplantae</taxon>
        <taxon>Streptophyta</taxon>
        <taxon>Embryophyta</taxon>
        <taxon>Tracheophyta</taxon>
        <taxon>Spermatophyta</taxon>
        <taxon>Magnoliopsida</taxon>
        <taxon>Liliopsida</taxon>
        <taxon>Zosteraceae</taxon>
        <taxon>Zostera</taxon>
    </lineage>
</organism>
<reference evidence="6" key="1">
    <citation type="journal article" date="2016" name="Nature">
        <title>The genome of the seagrass Zostera marina reveals angiosperm adaptation to the sea.</title>
        <authorList>
            <person name="Olsen J.L."/>
            <person name="Rouze P."/>
            <person name="Verhelst B."/>
            <person name="Lin Y.-C."/>
            <person name="Bayer T."/>
            <person name="Collen J."/>
            <person name="Dattolo E."/>
            <person name="De Paoli E."/>
            <person name="Dittami S."/>
            <person name="Maumus F."/>
            <person name="Michel G."/>
            <person name="Kersting A."/>
            <person name="Lauritano C."/>
            <person name="Lohaus R."/>
            <person name="Toepel M."/>
            <person name="Tonon T."/>
            <person name="Vanneste K."/>
            <person name="Amirebrahimi M."/>
            <person name="Brakel J."/>
            <person name="Bostroem C."/>
            <person name="Chovatia M."/>
            <person name="Grimwood J."/>
            <person name="Jenkins J.W."/>
            <person name="Jueterbock A."/>
            <person name="Mraz A."/>
            <person name="Stam W.T."/>
            <person name="Tice H."/>
            <person name="Bornberg-Bauer E."/>
            <person name="Green P.J."/>
            <person name="Pearson G.A."/>
            <person name="Procaccini G."/>
            <person name="Duarte C.M."/>
            <person name="Schmutz J."/>
            <person name="Reusch T.B.H."/>
            <person name="Van de Peer Y."/>
        </authorList>
    </citation>
    <scope>NUCLEOTIDE SEQUENCE [LARGE SCALE GENOMIC DNA]</scope>
    <source>
        <strain evidence="6">cv. Finnish</strain>
    </source>
</reference>
<dbReference type="PROSITE" id="PS51017">
    <property type="entry name" value="CCT"/>
    <property type="match status" value="1"/>
</dbReference>
<evidence type="ECO:0000256" key="3">
    <source>
        <dbReference type="PROSITE-ProRule" id="PRU00357"/>
    </source>
</evidence>
<dbReference type="EMBL" id="LFYR01000069">
    <property type="protein sequence ID" value="KMZ76190.1"/>
    <property type="molecule type" value="Genomic_DNA"/>
</dbReference>
<evidence type="ECO:0000256" key="2">
    <source>
        <dbReference type="ARBA" id="ARBA00023242"/>
    </source>
</evidence>